<dbReference type="EMBL" id="OX465078">
    <property type="protein sequence ID" value="CAI9273818.1"/>
    <property type="molecule type" value="Genomic_DNA"/>
</dbReference>
<keyword evidence="1" id="KW-0472">Membrane</keyword>
<evidence type="ECO:0000256" key="1">
    <source>
        <dbReference type="SAM" id="Phobius"/>
    </source>
</evidence>
<keyword evidence="3" id="KW-1185">Reference proteome</keyword>
<gene>
    <name evidence="2" type="ORF">LSALG_LOCUS13942</name>
</gene>
<feature type="transmembrane region" description="Helical" evidence="1">
    <location>
        <begin position="74"/>
        <end position="93"/>
    </location>
</feature>
<protein>
    <submittedName>
        <fullName evidence="2">Uncharacterized protein</fullName>
    </submittedName>
</protein>
<organism evidence="2 3">
    <name type="scientific">Lactuca saligna</name>
    <name type="common">Willowleaf lettuce</name>
    <dbReference type="NCBI Taxonomy" id="75948"/>
    <lineage>
        <taxon>Eukaryota</taxon>
        <taxon>Viridiplantae</taxon>
        <taxon>Streptophyta</taxon>
        <taxon>Embryophyta</taxon>
        <taxon>Tracheophyta</taxon>
        <taxon>Spermatophyta</taxon>
        <taxon>Magnoliopsida</taxon>
        <taxon>eudicotyledons</taxon>
        <taxon>Gunneridae</taxon>
        <taxon>Pentapetalae</taxon>
        <taxon>asterids</taxon>
        <taxon>campanulids</taxon>
        <taxon>Asterales</taxon>
        <taxon>Asteraceae</taxon>
        <taxon>Cichorioideae</taxon>
        <taxon>Cichorieae</taxon>
        <taxon>Lactucinae</taxon>
        <taxon>Lactuca</taxon>
    </lineage>
</organism>
<dbReference type="AlphaFoldDB" id="A0AA35YH03"/>
<accession>A0AA35YH03</accession>
<proteinExistence type="predicted"/>
<evidence type="ECO:0000313" key="3">
    <source>
        <dbReference type="Proteomes" id="UP001177003"/>
    </source>
</evidence>
<keyword evidence="1" id="KW-0812">Transmembrane</keyword>
<sequence length="102" mass="11715">MSTPPPSPDLISINSCERLNFGDLHSIFYDCGVKIVEQQIKVDYINEEIGRNLEISRVDSLTMQRRLTHTKKNVHTLTVLVVRLMVMMFGFLVDKVHSLINN</sequence>
<reference evidence="2" key="1">
    <citation type="submission" date="2023-04" db="EMBL/GenBank/DDBJ databases">
        <authorList>
            <person name="Vijverberg K."/>
            <person name="Xiong W."/>
            <person name="Schranz E."/>
        </authorList>
    </citation>
    <scope>NUCLEOTIDE SEQUENCE</scope>
</reference>
<keyword evidence="1" id="KW-1133">Transmembrane helix</keyword>
<name>A0AA35YH03_LACSI</name>
<evidence type="ECO:0000313" key="2">
    <source>
        <dbReference type="EMBL" id="CAI9273818.1"/>
    </source>
</evidence>
<dbReference type="Proteomes" id="UP001177003">
    <property type="component" value="Chromosome 2"/>
</dbReference>